<evidence type="ECO:0000256" key="7">
    <source>
        <dbReference type="ARBA" id="ARBA00083090"/>
    </source>
</evidence>
<accession>A0A843WLA4</accession>
<dbReference type="SUPFAM" id="SSF55120">
    <property type="entry name" value="Pseudouridine synthase"/>
    <property type="match status" value="1"/>
</dbReference>
<dbReference type="PANTHER" id="PTHR21600">
    <property type="entry name" value="MITOCHONDRIAL RNA PSEUDOURIDINE SYNTHASE"/>
    <property type="match status" value="1"/>
</dbReference>
<dbReference type="Gene3D" id="3.30.2350.10">
    <property type="entry name" value="Pseudouridine synthase"/>
    <property type="match status" value="1"/>
</dbReference>
<evidence type="ECO:0000256" key="1">
    <source>
        <dbReference type="ARBA" id="ARBA00000073"/>
    </source>
</evidence>
<dbReference type="EMBL" id="NMUH01003287">
    <property type="protein sequence ID" value="MQM04814.1"/>
    <property type="molecule type" value="Genomic_DNA"/>
</dbReference>
<dbReference type="PANTHER" id="PTHR21600:SF40">
    <property type="entry name" value="PSEUDOURIDYLATE SYNTHASE RPUSD2"/>
    <property type="match status" value="1"/>
</dbReference>
<evidence type="ECO:0000256" key="4">
    <source>
        <dbReference type="ARBA" id="ARBA00023235"/>
    </source>
</evidence>
<dbReference type="InterPro" id="IPR050188">
    <property type="entry name" value="RluA_PseudoU_synthase"/>
</dbReference>
<feature type="non-terminal residue" evidence="9">
    <location>
        <position position="1"/>
    </location>
</feature>
<dbReference type="GO" id="GO:0003723">
    <property type="term" value="F:RNA binding"/>
    <property type="evidence" value="ECO:0007669"/>
    <property type="project" value="UniProtKB-KW"/>
</dbReference>
<reference evidence="9" key="1">
    <citation type="submission" date="2017-07" db="EMBL/GenBank/DDBJ databases">
        <title>Taro Niue Genome Assembly and Annotation.</title>
        <authorList>
            <person name="Atibalentja N."/>
            <person name="Keating K."/>
            <person name="Fields C.J."/>
        </authorList>
    </citation>
    <scope>NUCLEOTIDE SEQUENCE</scope>
    <source>
        <strain evidence="9">Niue_2</strain>
        <tissue evidence="9">Leaf</tissue>
    </source>
</reference>
<organism evidence="9 10">
    <name type="scientific">Colocasia esculenta</name>
    <name type="common">Wild taro</name>
    <name type="synonym">Arum esculentum</name>
    <dbReference type="NCBI Taxonomy" id="4460"/>
    <lineage>
        <taxon>Eukaryota</taxon>
        <taxon>Viridiplantae</taxon>
        <taxon>Streptophyta</taxon>
        <taxon>Embryophyta</taxon>
        <taxon>Tracheophyta</taxon>
        <taxon>Spermatophyta</taxon>
        <taxon>Magnoliopsida</taxon>
        <taxon>Liliopsida</taxon>
        <taxon>Araceae</taxon>
        <taxon>Aroideae</taxon>
        <taxon>Colocasieae</taxon>
        <taxon>Colocasia</taxon>
    </lineage>
</organism>
<protein>
    <recommendedName>
        <fullName evidence="5">RNA pseudouridine synthase 7</fullName>
    </recommendedName>
    <alternativeName>
        <fullName evidence="7">RNA pseudouridylate synthase 7</fullName>
    </alternativeName>
    <alternativeName>
        <fullName evidence="6">RNA-uridine isomerase 7</fullName>
    </alternativeName>
</protein>
<evidence type="ECO:0000313" key="9">
    <source>
        <dbReference type="EMBL" id="MQM04814.1"/>
    </source>
</evidence>
<evidence type="ECO:0000256" key="2">
    <source>
        <dbReference type="ARBA" id="ARBA00010876"/>
    </source>
</evidence>
<dbReference type="InterPro" id="IPR006145">
    <property type="entry name" value="PsdUridine_synth_RsuA/RluA"/>
</dbReference>
<dbReference type="PROSITE" id="PS01129">
    <property type="entry name" value="PSI_RLU"/>
    <property type="match status" value="1"/>
</dbReference>
<evidence type="ECO:0000256" key="5">
    <source>
        <dbReference type="ARBA" id="ARBA00070193"/>
    </source>
</evidence>
<dbReference type="AlphaFoldDB" id="A0A843WLA4"/>
<dbReference type="FunFam" id="3.30.2350.10:FF:000036">
    <property type="entry name" value="Pseudouridine synthase"/>
    <property type="match status" value="1"/>
</dbReference>
<gene>
    <name evidence="9" type="ORF">Taro_037616</name>
</gene>
<comment type="similarity">
    <text evidence="2">Belongs to the pseudouridine synthase RluA family.</text>
</comment>
<name>A0A843WLA4_COLES</name>
<dbReference type="GO" id="GO:0000455">
    <property type="term" value="P:enzyme-directed rRNA pseudouridine synthesis"/>
    <property type="evidence" value="ECO:0007669"/>
    <property type="project" value="TreeGrafter"/>
</dbReference>
<sequence length="439" mass="49018">MDPAAIDKAEPGGGPKRKREMDIVWQTPANPPEAKDYIFRNGRRYVRPYYFEFISHVKNRWAGKTIVDMFAEEFKGRPYEHEPPVLAWDVSILHEEPDILTVCKPASVPVHPCGQYRKNTVVGILQAEHGLAPLFPVHRLDRLVSGLLIFARNADKADHFRQQIEAGLLRKQYIAKVVGEFPDGEQVVDANVNYNAREGRSSVEVPEQSNSKPAKGKTACTRFTRISTNGHHSIVLCEPITGRTHQIRVHLQYAGHPIANDMLYLSNRVVPRSAQGMGADRAAMSGALPVFEHESDPPRCGDMHYSVEFDIDPMCTNCPDLAPKGYDGVEEDTLKLEVMDCASSFAKRSWMGMVKIARLVLNAYNSGTRTKALICKNDAFLVAYHDCTHKSLLDPVKVNIHASISVLPIVHSKTSKVASNNNFGRVQDLAFKHCKDPSL</sequence>
<feature type="domain" description="Pseudouridine synthase RsuA/RluA-like" evidence="8">
    <location>
        <begin position="99"/>
        <end position="252"/>
    </location>
</feature>
<keyword evidence="10" id="KW-1185">Reference proteome</keyword>
<evidence type="ECO:0000313" key="10">
    <source>
        <dbReference type="Proteomes" id="UP000652761"/>
    </source>
</evidence>
<keyword evidence="4" id="KW-0413">Isomerase</keyword>
<dbReference type="GO" id="GO:0009982">
    <property type="term" value="F:pseudouridine synthase activity"/>
    <property type="evidence" value="ECO:0007669"/>
    <property type="project" value="InterPro"/>
</dbReference>
<comment type="catalytic activity">
    <reaction evidence="1">
        <text>a uridine in RNA = a pseudouridine in RNA</text>
        <dbReference type="Rhea" id="RHEA:48348"/>
        <dbReference type="Rhea" id="RHEA-COMP:12068"/>
        <dbReference type="Rhea" id="RHEA-COMP:12069"/>
        <dbReference type="ChEBI" id="CHEBI:65314"/>
        <dbReference type="ChEBI" id="CHEBI:65315"/>
    </reaction>
</comment>
<dbReference type="CDD" id="cd02557">
    <property type="entry name" value="PseudoU_synth_ScRIB2"/>
    <property type="match status" value="1"/>
</dbReference>
<dbReference type="Proteomes" id="UP000652761">
    <property type="component" value="Unassembled WGS sequence"/>
</dbReference>
<comment type="caution">
    <text evidence="9">The sequence shown here is derived from an EMBL/GenBank/DDBJ whole genome shotgun (WGS) entry which is preliminary data.</text>
</comment>
<evidence type="ECO:0000256" key="3">
    <source>
        <dbReference type="ARBA" id="ARBA00022884"/>
    </source>
</evidence>
<proteinExistence type="inferred from homology"/>
<dbReference type="OrthoDB" id="424794at2759"/>
<evidence type="ECO:0000256" key="6">
    <source>
        <dbReference type="ARBA" id="ARBA00077593"/>
    </source>
</evidence>
<dbReference type="Pfam" id="PF00849">
    <property type="entry name" value="PseudoU_synth_2"/>
    <property type="match status" value="1"/>
</dbReference>
<dbReference type="InterPro" id="IPR006224">
    <property type="entry name" value="PsdUridine_synth_RluA-like_CS"/>
</dbReference>
<dbReference type="InterPro" id="IPR020103">
    <property type="entry name" value="PsdUridine_synth_cat_dom_sf"/>
</dbReference>
<keyword evidence="3" id="KW-0694">RNA-binding</keyword>
<evidence type="ECO:0000259" key="8">
    <source>
        <dbReference type="Pfam" id="PF00849"/>
    </source>
</evidence>